<evidence type="ECO:0000256" key="1">
    <source>
        <dbReference type="SAM" id="Phobius"/>
    </source>
</evidence>
<keyword evidence="1" id="KW-1133">Transmembrane helix</keyword>
<proteinExistence type="predicted"/>
<protein>
    <submittedName>
        <fullName evidence="2">Uncharacterized protein YdaL</fullName>
    </submittedName>
</protein>
<feature type="transmembrane region" description="Helical" evidence="1">
    <location>
        <begin position="487"/>
        <end position="510"/>
    </location>
</feature>
<evidence type="ECO:0000313" key="2">
    <source>
        <dbReference type="EMBL" id="MDR6549601.1"/>
    </source>
</evidence>
<dbReference type="EMBL" id="JAVDSB010000001">
    <property type="protein sequence ID" value="MDR6549601.1"/>
    <property type="molecule type" value="Genomic_DNA"/>
</dbReference>
<dbReference type="RefSeq" id="WP_310223720.1">
    <property type="nucleotide sequence ID" value="NZ_JAVDSB010000001.1"/>
</dbReference>
<keyword evidence="1" id="KW-0812">Transmembrane</keyword>
<reference evidence="2 3" key="1">
    <citation type="submission" date="2023-07" db="EMBL/GenBank/DDBJ databases">
        <title>Sorghum-associated microbial communities from plants grown in Nebraska, USA.</title>
        <authorList>
            <person name="Schachtman D."/>
        </authorList>
    </citation>
    <scope>NUCLEOTIDE SEQUENCE [LARGE SCALE GENOMIC DNA]</scope>
    <source>
        <strain evidence="2 3">CC258</strain>
    </source>
</reference>
<dbReference type="Proteomes" id="UP001267290">
    <property type="component" value="Unassembled WGS sequence"/>
</dbReference>
<keyword evidence="3" id="KW-1185">Reference proteome</keyword>
<accession>A0ABU1NQ41</accession>
<sequence>MLKRNKISTSLLVFVQLLFFFCLPKVTSANSVVTAPVLIVYDSLAIGTPYEGNIEALQRILASFSSQVTITSTDKYEAGTLQKFSKVITIHNLEDIPHSSEAFDRDMKSYFGDYMHIGYQLPQLVAQEMGLEVQQHANDTLKITMGQLTEDSIMAKNISYITKFKGTPYGSSTSDNGNVSYPFGVIQGRNAYIPYMVKGNVSELATSFVMKDWLHVNTTGQNYVLLNEIYPFSDLDVLNEVADRLYNAGIPFIASVQPVFSNFQFPAMQRYLETLKHLQSRNGSIVVNAPVVASTISPDIAGLKSQMSAFLDVLAQKEIVPLGISSELYWTYDQHYTDYGLSIFDSGIVYDNRNIRYHTQRNTSSVFQSAMYTIQGKDINKYVNASKIRDSLPMNTAFVYPFPIDRKEMEATLDMLLTSWTTFSDFKNAEHTVRTATNELASHNGHLQINGQVIALNNKMAEVDADHTYVQEVKKSFKTLFSVQNNIFIALILMTLLIFMVFLIIGYRLYRRKFMHQEKSL</sequence>
<gene>
    <name evidence="2" type="ORF">J2736_000784</name>
</gene>
<comment type="caution">
    <text evidence="2">The sequence shown here is derived from an EMBL/GenBank/DDBJ whole genome shotgun (WGS) entry which is preliminary data.</text>
</comment>
<evidence type="ECO:0000313" key="3">
    <source>
        <dbReference type="Proteomes" id="UP001267290"/>
    </source>
</evidence>
<keyword evidence="1" id="KW-0472">Membrane</keyword>
<organism evidence="2 3">
    <name type="scientific">Paenibacillus qinlingensis</name>
    <dbReference type="NCBI Taxonomy" id="1837343"/>
    <lineage>
        <taxon>Bacteria</taxon>
        <taxon>Bacillati</taxon>
        <taxon>Bacillota</taxon>
        <taxon>Bacilli</taxon>
        <taxon>Bacillales</taxon>
        <taxon>Paenibacillaceae</taxon>
        <taxon>Paenibacillus</taxon>
    </lineage>
</organism>
<name>A0ABU1NQ41_9BACL</name>